<evidence type="ECO:0000313" key="2">
    <source>
        <dbReference type="Proteomes" id="UP000814033"/>
    </source>
</evidence>
<proteinExistence type="predicted"/>
<dbReference type="EMBL" id="MU276230">
    <property type="protein sequence ID" value="KAI0040081.1"/>
    <property type="molecule type" value="Genomic_DNA"/>
</dbReference>
<protein>
    <submittedName>
        <fullName evidence="1">Uncharacterized protein</fullName>
    </submittedName>
</protein>
<keyword evidence="2" id="KW-1185">Reference proteome</keyword>
<evidence type="ECO:0000313" key="1">
    <source>
        <dbReference type="EMBL" id="KAI0040081.1"/>
    </source>
</evidence>
<accession>A0ACB8R912</accession>
<name>A0ACB8R912_9AGAM</name>
<comment type="caution">
    <text evidence="1">The sequence shown here is derived from an EMBL/GenBank/DDBJ whole genome shotgun (WGS) entry which is preliminary data.</text>
</comment>
<gene>
    <name evidence="1" type="ORF">FA95DRAFT_1566694</name>
</gene>
<reference evidence="1" key="1">
    <citation type="submission" date="2021-02" db="EMBL/GenBank/DDBJ databases">
        <authorList>
            <consortium name="DOE Joint Genome Institute"/>
            <person name="Ahrendt S."/>
            <person name="Looney B.P."/>
            <person name="Miyauchi S."/>
            <person name="Morin E."/>
            <person name="Drula E."/>
            <person name="Courty P.E."/>
            <person name="Chicoki N."/>
            <person name="Fauchery L."/>
            <person name="Kohler A."/>
            <person name="Kuo A."/>
            <person name="Labutti K."/>
            <person name="Pangilinan J."/>
            <person name="Lipzen A."/>
            <person name="Riley R."/>
            <person name="Andreopoulos W."/>
            <person name="He G."/>
            <person name="Johnson J."/>
            <person name="Barry K.W."/>
            <person name="Grigoriev I.V."/>
            <person name="Nagy L."/>
            <person name="Hibbett D."/>
            <person name="Henrissat B."/>
            <person name="Matheny P.B."/>
            <person name="Labbe J."/>
            <person name="Martin F."/>
        </authorList>
    </citation>
    <scope>NUCLEOTIDE SEQUENCE</scope>
    <source>
        <strain evidence="1">FP105234-sp</strain>
    </source>
</reference>
<reference evidence="1" key="2">
    <citation type="journal article" date="2022" name="New Phytol.">
        <title>Evolutionary transition to the ectomycorrhizal habit in the genomes of a hyperdiverse lineage of mushroom-forming fungi.</title>
        <authorList>
            <person name="Looney B."/>
            <person name="Miyauchi S."/>
            <person name="Morin E."/>
            <person name="Drula E."/>
            <person name="Courty P.E."/>
            <person name="Kohler A."/>
            <person name="Kuo A."/>
            <person name="LaButti K."/>
            <person name="Pangilinan J."/>
            <person name="Lipzen A."/>
            <person name="Riley R."/>
            <person name="Andreopoulos W."/>
            <person name="He G."/>
            <person name="Johnson J."/>
            <person name="Nolan M."/>
            <person name="Tritt A."/>
            <person name="Barry K.W."/>
            <person name="Grigoriev I.V."/>
            <person name="Nagy L.G."/>
            <person name="Hibbett D."/>
            <person name="Henrissat B."/>
            <person name="Matheny P.B."/>
            <person name="Labbe J."/>
            <person name="Martin F.M."/>
        </authorList>
    </citation>
    <scope>NUCLEOTIDE SEQUENCE</scope>
    <source>
        <strain evidence="1">FP105234-sp</strain>
    </source>
</reference>
<sequence length="88" mass="9577">MSTDAQATDTLPAYEIHELINLAGSVYRDSKGSHVTEATKLMTNYANLLSESEEREVMYRTLRSLAPPVSAALDDSCTSGTLTCLMMS</sequence>
<dbReference type="Proteomes" id="UP000814033">
    <property type="component" value="Unassembled WGS sequence"/>
</dbReference>
<organism evidence="1 2">
    <name type="scientific">Auriscalpium vulgare</name>
    <dbReference type="NCBI Taxonomy" id="40419"/>
    <lineage>
        <taxon>Eukaryota</taxon>
        <taxon>Fungi</taxon>
        <taxon>Dikarya</taxon>
        <taxon>Basidiomycota</taxon>
        <taxon>Agaricomycotina</taxon>
        <taxon>Agaricomycetes</taxon>
        <taxon>Russulales</taxon>
        <taxon>Auriscalpiaceae</taxon>
        <taxon>Auriscalpium</taxon>
    </lineage>
</organism>